<gene>
    <name evidence="2" type="ORF">H9932_10080</name>
</gene>
<dbReference type="AlphaFoldDB" id="A0A9D2Q0Z7"/>
<accession>A0A9D2Q0Z7</accession>
<feature type="region of interest" description="Disordered" evidence="1">
    <location>
        <begin position="1"/>
        <end position="69"/>
    </location>
</feature>
<dbReference type="Proteomes" id="UP000823854">
    <property type="component" value="Unassembled WGS sequence"/>
</dbReference>
<dbReference type="EMBL" id="DWWC01000207">
    <property type="protein sequence ID" value="HJC70009.1"/>
    <property type="molecule type" value="Genomic_DNA"/>
</dbReference>
<reference evidence="2" key="1">
    <citation type="journal article" date="2021" name="PeerJ">
        <title>Extensive microbial diversity within the chicken gut microbiome revealed by metagenomics and culture.</title>
        <authorList>
            <person name="Gilroy R."/>
            <person name="Ravi A."/>
            <person name="Getino M."/>
            <person name="Pursley I."/>
            <person name="Horton D.L."/>
            <person name="Alikhan N.F."/>
            <person name="Baker D."/>
            <person name="Gharbi K."/>
            <person name="Hall N."/>
            <person name="Watson M."/>
            <person name="Adriaenssens E.M."/>
            <person name="Foster-Nyarko E."/>
            <person name="Jarju S."/>
            <person name="Secka A."/>
            <person name="Antonio M."/>
            <person name="Oren A."/>
            <person name="Chaudhuri R.R."/>
            <person name="La Ragione R."/>
            <person name="Hildebrand F."/>
            <person name="Pallen M.J."/>
        </authorList>
    </citation>
    <scope>NUCLEOTIDE SEQUENCE</scope>
    <source>
        <strain evidence="2">CHK130-7132</strain>
    </source>
</reference>
<feature type="compositionally biased region" description="Acidic residues" evidence="1">
    <location>
        <begin position="43"/>
        <end position="52"/>
    </location>
</feature>
<organism evidence="2 3">
    <name type="scientific">Candidatus Brachybacterium intestinipullorum</name>
    <dbReference type="NCBI Taxonomy" id="2838512"/>
    <lineage>
        <taxon>Bacteria</taxon>
        <taxon>Bacillati</taxon>
        <taxon>Actinomycetota</taxon>
        <taxon>Actinomycetes</taxon>
        <taxon>Micrococcales</taxon>
        <taxon>Dermabacteraceae</taxon>
        <taxon>Brachybacterium</taxon>
    </lineage>
</organism>
<evidence type="ECO:0000313" key="3">
    <source>
        <dbReference type="Proteomes" id="UP000823854"/>
    </source>
</evidence>
<name>A0A9D2Q0Z7_9MICO</name>
<protein>
    <submittedName>
        <fullName evidence="2">Uncharacterized protein</fullName>
    </submittedName>
</protein>
<comment type="caution">
    <text evidence="2">The sequence shown here is derived from an EMBL/GenBank/DDBJ whole genome shotgun (WGS) entry which is preliminary data.</text>
</comment>
<proteinExistence type="predicted"/>
<evidence type="ECO:0000256" key="1">
    <source>
        <dbReference type="SAM" id="MobiDB-lite"/>
    </source>
</evidence>
<sequence>MSAKRVVISSITGKPMQWEDGSGPAPATSREAPKVLPDRLAEDAPEPGADESNDARLSGDVPPHWGRGR</sequence>
<feature type="compositionally biased region" description="Basic and acidic residues" evidence="1">
    <location>
        <begin position="31"/>
        <end position="42"/>
    </location>
</feature>
<evidence type="ECO:0000313" key="2">
    <source>
        <dbReference type="EMBL" id="HJC70009.1"/>
    </source>
</evidence>
<reference evidence="2" key="2">
    <citation type="submission" date="2021-04" db="EMBL/GenBank/DDBJ databases">
        <authorList>
            <person name="Gilroy R."/>
        </authorList>
    </citation>
    <scope>NUCLEOTIDE SEQUENCE</scope>
    <source>
        <strain evidence="2">CHK130-7132</strain>
    </source>
</reference>